<reference evidence="2" key="1">
    <citation type="submission" date="2022-01" db="EMBL/GenBank/DDBJ databases">
        <authorList>
            <person name="Braso-Vives M."/>
        </authorList>
    </citation>
    <scope>NUCLEOTIDE SEQUENCE</scope>
</reference>
<gene>
    <name evidence="2" type="primary">Hypp8468</name>
    <name evidence="2" type="ORF">BLAG_LOCUS10170</name>
</gene>
<dbReference type="EMBL" id="OV696702">
    <property type="protein sequence ID" value="CAH1248881.1"/>
    <property type="molecule type" value="Genomic_DNA"/>
</dbReference>
<name>A0A8J9Z7R2_BRALA</name>
<evidence type="ECO:0000313" key="2">
    <source>
        <dbReference type="EMBL" id="CAH1248881.1"/>
    </source>
</evidence>
<feature type="compositionally biased region" description="Basic and acidic residues" evidence="1">
    <location>
        <begin position="32"/>
        <end position="42"/>
    </location>
</feature>
<dbReference type="Proteomes" id="UP000838412">
    <property type="component" value="Chromosome 17"/>
</dbReference>
<proteinExistence type="predicted"/>
<sequence length="109" mass="12332">MESLAVEAEDAVRHGNLRELYATIKILSGKHTQSDRPMKDSDGNIIPEMEGQKQRWAPQYFENLLNRPAPRKMADTHQTVSNLDIECGPPSNDPESCEAAEEREGARRR</sequence>
<evidence type="ECO:0000256" key="1">
    <source>
        <dbReference type="SAM" id="MobiDB-lite"/>
    </source>
</evidence>
<protein>
    <submittedName>
        <fullName evidence="2">Hypp8468 protein</fullName>
    </submittedName>
</protein>
<feature type="region of interest" description="Disordered" evidence="1">
    <location>
        <begin position="30"/>
        <end position="53"/>
    </location>
</feature>
<evidence type="ECO:0000313" key="3">
    <source>
        <dbReference type="Proteomes" id="UP000838412"/>
    </source>
</evidence>
<accession>A0A8J9Z7R2</accession>
<keyword evidence="3" id="KW-1185">Reference proteome</keyword>
<dbReference type="OrthoDB" id="6123744at2759"/>
<dbReference type="AlphaFoldDB" id="A0A8J9Z7R2"/>
<feature type="compositionally biased region" description="Basic and acidic residues" evidence="1">
    <location>
        <begin position="100"/>
        <end position="109"/>
    </location>
</feature>
<feature type="region of interest" description="Disordered" evidence="1">
    <location>
        <begin position="69"/>
        <end position="109"/>
    </location>
</feature>
<organism evidence="2 3">
    <name type="scientific">Branchiostoma lanceolatum</name>
    <name type="common">Common lancelet</name>
    <name type="synonym">Amphioxus lanceolatum</name>
    <dbReference type="NCBI Taxonomy" id="7740"/>
    <lineage>
        <taxon>Eukaryota</taxon>
        <taxon>Metazoa</taxon>
        <taxon>Chordata</taxon>
        <taxon>Cephalochordata</taxon>
        <taxon>Leptocardii</taxon>
        <taxon>Amphioxiformes</taxon>
        <taxon>Branchiostomatidae</taxon>
        <taxon>Branchiostoma</taxon>
    </lineage>
</organism>